<evidence type="ECO:0000256" key="1">
    <source>
        <dbReference type="ARBA" id="ARBA00022441"/>
    </source>
</evidence>
<comment type="caution">
    <text evidence="4">The sequence shown here is derived from an EMBL/GenBank/DDBJ whole genome shotgun (WGS) entry which is preliminary data.</text>
</comment>
<dbReference type="Pfam" id="PF24681">
    <property type="entry name" value="Kelch_KLHDC2_KLHL20_DRC7"/>
    <property type="match status" value="1"/>
</dbReference>
<feature type="compositionally biased region" description="Polar residues" evidence="3">
    <location>
        <begin position="29"/>
        <end position="42"/>
    </location>
</feature>
<dbReference type="STRING" id="3750.A0A498JN05"/>
<feature type="region of interest" description="Disordered" evidence="3">
    <location>
        <begin position="125"/>
        <end position="221"/>
    </location>
</feature>
<proteinExistence type="predicted"/>
<gene>
    <name evidence="4" type="ORF">DVH24_008959</name>
</gene>
<feature type="compositionally biased region" description="Polar residues" evidence="3">
    <location>
        <begin position="196"/>
        <end position="221"/>
    </location>
</feature>
<feature type="region of interest" description="Disordered" evidence="3">
    <location>
        <begin position="23"/>
        <end position="44"/>
    </location>
</feature>
<feature type="compositionally biased region" description="Low complexity" evidence="3">
    <location>
        <begin position="801"/>
        <end position="815"/>
    </location>
</feature>
<dbReference type="AlphaFoldDB" id="A0A498JN05"/>
<evidence type="ECO:0000313" key="4">
    <source>
        <dbReference type="EMBL" id="RXH96455.1"/>
    </source>
</evidence>
<protein>
    <submittedName>
        <fullName evidence="4">Uncharacterized protein</fullName>
    </submittedName>
</protein>
<keyword evidence="1" id="KW-0880">Kelch repeat</keyword>
<dbReference type="Proteomes" id="UP000290289">
    <property type="component" value="Chromosome 6"/>
</dbReference>
<dbReference type="PANTHER" id="PTHR46093:SF18">
    <property type="entry name" value="FIBRONECTIN TYPE-III DOMAIN-CONTAINING PROTEIN"/>
    <property type="match status" value="1"/>
</dbReference>
<feature type="compositionally biased region" description="Polar residues" evidence="3">
    <location>
        <begin position="765"/>
        <end position="777"/>
    </location>
</feature>
<dbReference type="Gene3D" id="2.120.10.80">
    <property type="entry name" value="Kelch-type beta propeller"/>
    <property type="match status" value="3"/>
</dbReference>
<reference evidence="4 5" key="1">
    <citation type="submission" date="2018-10" db="EMBL/GenBank/DDBJ databases">
        <title>A high-quality apple genome assembly.</title>
        <authorList>
            <person name="Hu J."/>
        </authorList>
    </citation>
    <scope>NUCLEOTIDE SEQUENCE [LARGE SCALE GENOMIC DNA]</scope>
    <source>
        <strain evidence="5">cv. HFTH1</strain>
        <tissue evidence="4">Young leaf</tissue>
    </source>
</reference>
<evidence type="ECO:0000256" key="3">
    <source>
        <dbReference type="SAM" id="MobiDB-lite"/>
    </source>
</evidence>
<name>A0A498JN05_MALDO</name>
<keyword evidence="5" id="KW-1185">Reference proteome</keyword>
<dbReference type="SUPFAM" id="SSF117281">
    <property type="entry name" value="Kelch motif"/>
    <property type="match status" value="2"/>
</dbReference>
<feature type="compositionally biased region" description="Polar residues" evidence="3">
    <location>
        <begin position="690"/>
        <end position="699"/>
    </location>
</feature>
<organism evidence="4 5">
    <name type="scientific">Malus domestica</name>
    <name type="common">Apple</name>
    <name type="synonym">Pyrus malus</name>
    <dbReference type="NCBI Taxonomy" id="3750"/>
    <lineage>
        <taxon>Eukaryota</taxon>
        <taxon>Viridiplantae</taxon>
        <taxon>Streptophyta</taxon>
        <taxon>Embryophyta</taxon>
        <taxon>Tracheophyta</taxon>
        <taxon>Spermatophyta</taxon>
        <taxon>Magnoliopsida</taxon>
        <taxon>eudicotyledons</taxon>
        <taxon>Gunneridae</taxon>
        <taxon>Pentapetalae</taxon>
        <taxon>rosids</taxon>
        <taxon>fabids</taxon>
        <taxon>Rosales</taxon>
        <taxon>Rosaceae</taxon>
        <taxon>Amygdaloideae</taxon>
        <taxon>Maleae</taxon>
        <taxon>Malus</taxon>
    </lineage>
</organism>
<evidence type="ECO:0000256" key="2">
    <source>
        <dbReference type="ARBA" id="ARBA00022737"/>
    </source>
</evidence>
<feature type="region of interest" description="Disordered" evidence="3">
    <location>
        <begin position="670"/>
        <end position="699"/>
    </location>
</feature>
<accession>A0A498JN05</accession>
<keyword evidence="2" id="KW-0677">Repeat</keyword>
<dbReference type="PANTHER" id="PTHR46093">
    <property type="entry name" value="ACYL-COA-BINDING DOMAIN-CONTAINING PROTEIN 5"/>
    <property type="match status" value="1"/>
</dbReference>
<feature type="region of interest" description="Disordered" evidence="3">
    <location>
        <begin position="764"/>
        <end position="832"/>
    </location>
</feature>
<dbReference type="InterPro" id="IPR015915">
    <property type="entry name" value="Kelch-typ_b-propeller"/>
</dbReference>
<evidence type="ECO:0000313" key="5">
    <source>
        <dbReference type="Proteomes" id="UP000290289"/>
    </source>
</evidence>
<sequence length="832" mass="90463">MRYEIVQLVPRQAGWQQEEEEAAAAEASGSGNWRGETSNSVREVSWRQPSPFIRANLPIPRDNHNCTTAGDNLFVNQTHSLRQPAPVIRGSWRQPAPGMRGTVPTPGDIHSSTTVGDNLFVQQTHSRRQSAPVIRDTVPAASSWRQPSPVIRGALPTPRDSHNCTTAGDNIFVQRRTHSRRQSTPVVRGTAPVTHSWRQPTPVTGDTLQTPRDNHNCTTGDDNLFASREKIMKWERVQLQPKQAHLQQERVAAAAAEVHGPGKRWGHTCNAINEGRLLYVIGGYGRENCPTNEVHVFDTATHSWSQPAIKGTPPTPRDSHSCTTVGDNLFVFGGTDGMNPLGDLHILDTSLHTWISPSLRGEGPEARDGHGAALVGKRLFIFGGCGKYASSDNEVYFNDLYILNTETFVWKRATTSGNPPSLRDSHTCSSWKNKLIVMGGEDAHNYYLSDVHILDTDTLIWRELKTTGQFMTPRAGHCTIAFGKNLFVFGGFTDSQNLYGDLYMLDVDTAVWTKVLTAGDGPSARFSVAGDCLDPVKGGVLVFIGGCNKGLEALDDMFYLNTGLERKLEKLSLRKQLKLKCQEQNLASVHDRALGPVGTSADMSQPMPVPYDQPCRQDIPLNQSELDSGKKTFVGKVTDKLADGYAIETVMDGKLLRGIVFPNQPGFNVDIPSSSRKRTAGEAGGLMSNGDYSSNSKTSRGIRQEIIDPTDNVHGKAPISHEQTEAAAASISNNQAYSAASHLHKDTGNPEQSVVLSVVPLNLSKNQTNDAPNSNSEVLGDIRTHRTTDAPNFNSEVTKESLSASANSAAASSLNQGDGKLTPDGQNDAASI</sequence>
<dbReference type="EMBL" id="RDQH01000332">
    <property type="protein sequence ID" value="RXH96455.1"/>
    <property type="molecule type" value="Genomic_DNA"/>
</dbReference>